<organism evidence="3 4">
    <name type="scientific">Arthrobacter silviterrae</name>
    <dbReference type="NCBI Taxonomy" id="2026658"/>
    <lineage>
        <taxon>Bacteria</taxon>
        <taxon>Bacillati</taxon>
        <taxon>Actinomycetota</taxon>
        <taxon>Actinomycetes</taxon>
        <taxon>Micrococcales</taxon>
        <taxon>Micrococcaceae</taxon>
        <taxon>Arthrobacter</taxon>
    </lineage>
</organism>
<dbReference type="EMBL" id="JAAKZI010000033">
    <property type="protein sequence ID" value="NGN84932.1"/>
    <property type="molecule type" value="Genomic_DNA"/>
</dbReference>
<keyword evidence="4" id="KW-1185">Reference proteome</keyword>
<name>A0ABX0DL27_9MICC</name>
<feature type="region of interest" description="Disordered" evidence="2">
    <location>
        <begin position="1"/>
        <end position="33"/>
    </location>
</feature>
<dbReference type="InterPro" id="IPR023214">
    <property type="entry name" value="HAD_sf"/>
</dbReference>
<dbReference type="PANTHER" id="PTHR43316:SF3">
    <property type="entry name" value="HALOACID DEHALOGENASE, TYPE II (AFU_ORTHOLOGUE AFUA_2G07750)-RELATED"/>
    <property type="match status" value="1"/>
</dbReference>
<proteinExistence type="predicted"/>
<comment type="caution">
    <text evidence="3">The sequence shown here is derived from an EMBL/GenBank/DDBJ whole genome shotgun (WGS) entry which is preliminary data.</text>
</comment>
<feature type="compositionally biased region" description="Basic residues" evidence="2">
    <location>
        <begin position="1"/>
        <end position="19"/>
    </location>
</feature>
<protein>
    <submittedName>
        <fullName evidence="3">HAD hydrolase-like protein</fullName>
    </submittedName>
</protein>
<dbReference type="InterPro" id="IPR051540">
    <property type="entry name" value="S-2-haloacid_dehalogenase"/>
</dbReference>
<evidence type="ECO:0000313" key="3">
    <source>
        <dbReference type="EMBL" id="NGN84932.1"/>
    </source>
</evidence>
<dbReference type="RefSeq" id="WP_165183156.1">
    <property type="nucleotide sequence ID" value="NZ_JAAKZI010000033.1"/>
</dbReference>
<dbReference type="Gene3D" id="3.40.50.1000">
    <property type="entry name" value="HAD superfamily/HAD-like"/>
    <property type="match status" value="1"/>
</dbReference>
<dbReference type="SUPFAM" id="SSF56784">
    <property type="entry name" value="HAD-like"/>
    <property type="match status" value="1"/>
</dbReference>
<sequence>MKPAYARRRKPDRSRPRAQAKHDGGRLDQWPPRLSWGCGNSSRLAWTAFPDAAPTLRRLRDLGLRVGVITNGNHEQQSMKIARLGLEPLPDVFFSSEQMGHAKPDKSAFTWTVRASQGSWPSTGDATETSHGALKKV</sequence>
<accession>A0ABX0DL27</accession>
<keyword evidence="1" id="KW-0378">Hydrolase</keyword>
<dbReference type="PANTHER" id="PTHR43316">
    <property type="entry name" value="HYDROLASE, HALOACID DELAHOGENASE-RELATED"/>
    <property type="match status" value="1"/>
</dbReference>
<reference evidence="3 4" key="1">
    <citation type="submission" date="2020-02" db="EMBL/GenBank/DDBJ databases">
        <title>Genome sequence of the type strain DSM 27180 of Arthrobacter silviterrae.</title>
        <authorList>
            <person name="Gao J."/>
            <person name="Sun J."/>
        </authorList>
    </citation>
    <scope>NUCLEOTIDE SEQUENCE [LARGE SCALE GENOMIC DNA]</scope>
    <source>
        <strain evidence="3 4">DSM 27180</strain>
    </source>
</reference>
<dbReference type="InterPro" id="IPR036412">
    <property type="entry name" value="HAD-like_sf"/>
</dbReference>
<feature type="compositionally biased region" description="Polar residues" evidence="2">
    <location>
        <begin position="117"/>
        <end position="130"/>
    </location>
</feature>
<gene>
    <name evidence="3" type="ORF">G6N77_15935</name>
</gene>
<evidence type="ECO:0000256" key="1">
    <source>
        <dbReference type="ARBA" id="ARBA00022801"/>
    </source>
</evidence>
<dbReference type="Proteomes" id="UP000479226">
    <property type="component" value="Unassembled WGS sequence"/>
</dbReference>
<dbReference type="Pfam" id="PF00702">
    <property type="entry name" value="Hydrolase"/>
    <property type="match status" value="1"/>
</dbReference>
<feature type="region of interest" description="Disordered" evidence="2">
    <location>
        <begin position="117"/>
        <end position="137"/>
    </location>
</feature>
<evidence type="ECO:0000256" key="2">
    <source>
        <dbReference type="SAM" id="MobiDB-lite"/>
    </source>
</evidence>
<evidence type="ECO:0000313" key="4">
    <source>
        <dbReference type="Proteomes" id="UP000479226"/>
    </source>
</evidence>